<name>A0ABU5WDW7_AERCA</name>
<gene>
    <name evidence="1" type="ORF">VCX44_25870</name>
</gene>
<evidence type="ECO:0000313" key="2">
    <source>
        <dbReference type="Proteomes" id="UP001304847"/>
    </source>
</evidence>
<feature type="non-terminal residue" evidence="1">
    <location>
        <position position="80"/>
    </location>
</feature>
<proteinExistence type="predicted"/>
<dbReference type="Proteomes" id="UP001304847">
    <property type="component" value="Unassembled WGS sequence"/>
</dbReference>
<protein>
    <submittedName>
        <fullName evidence="1">Uncharacterized protein</fullName>
    </submittedName>
</protein>
<organism evidence="1 2">
    <name type="scientific">Aeromonas caviae</name>
    <name type="common">Aeromonas punctata</name>
    <dbReference type="NCBI Taxonomy" id="648"/>
    <lineage>
        <taxon>Bacteria</taxon>
        <taxon>Pseudomonadati</taxon>
        <taxon>Pseudomonadota</taxon>
        <taxon>Gammaproteobacteria</taxon>
        <taxon>Aeromonadales</taxon>
        <taxon>Aeromonadaceae</taxon>
        <taxon>Aeromonas</taxon>
    </lineage>
</organism>
<comment type="caution">
    <text evidence="1">The sequence shown here is derived from an EMBL/GenBank/DDBJ whole genome shotgun (WGS) entry which is preliminary data.</text>
</comment>
<sequence>MSAGSAVFVEALGLALVPLGDSLPAVRRQLAGKPVRLVSDQGADLLAQFSELVSALACAAVVNAAGGELLTANATACVIA</sequence>
<accession>A0ABU5WDW7</accession>
<dbReference type="EMBL" id="JAYGOJ010000451">
    <property type="protein sequence ID" value="MEA9439099.1"/>
    <property type="molecule type" value="Genomic_DNA"/>
</dbReference>
<keyword evidence="2" id="KW-1185">Reference proteome</keyword>
<reference evidence="1 2" key="1">
    <citation type="submission" date="2023-12" db="EMBL/GenBank/DDBJ databases">
        <title>Characterization of antibiotic resistance in Aeromonas spp. in hospital effluent.</title>
        <authorList>
            <person name="Negoseki B.R.S."/>
            <person name="Krul D."/>
            <person name="Siqueira A.C."/>
            <person name="Almeida M."/>
            <person name="Mesa D."/>
            <person name="Conte D."/>
            <person name="Dalla-Costa L.M."/>
        </authorList>
    </citation>
    <scope>NUCLEOTIDE SEQUENCE [LARGE SCALE GENOMIC DNA]</scope>
    <source>
        <strain evidence="1 2">36v</strain>
    </source>
</reference>
<evidence type="ECO:0000313" key="1">
    <source>
        <dbReference type="EMBL" id="MEA9439099.1"/>
    </source>
</evidence>